<dbReference type="Pfam" id="PF01032">
    <property type="entry name" value="FecCD"/>
    <property type="match status" value="1"/>
</dbReference>
<dbReference type="PANTHER" id="PTHR30472:SF24">
    <property type="entry name" value="FERRIC ENTEROBACTIN TRANSPORT SYSTEM PERMEASE PROTEIN FEPG"/>
    <property type="match status" value="1"/>
</dbReference>
<dbReference type="InterPro" id="IPR037294">
    <property type="entry name" value="ABC_BtuC-like"/>
</dbReference>
<comment type="subcellular location">
    <subcellularLocation>
        <location evidence="1">Cell membrane</location>
        <topology evidence="1">Multi-pass membrane protein</topology>
    </subcellularLocation>
</comment>
<feature type="transmembrane region" description="Helical" evidence="8">
    <location>
        <begin position="253"/>
        <end position="279"/>
    </location>
</feature>
<evidence type="ECO:0000256" key="3">
    <source>
        <dbReference type="ARBA" id="ARBA00022448"/>
    </source>
</evidence>
<feature type="transmembrane region" description="Helical" evidence="8">
    <location>
        <begin position="291"/>
        <end position="312"/>
    </location>
</feature>
<evidence type="ECO:0000256" key="4">
    <source>
        <dbReference type="ARBA" id="ARBA00022475"/>
    </source>
</evidence>
<keyword evidence="4" id="KW-1003">Cell membrane</keyword>
<dbReference type="EMBL" id="JBHTLU010000019">
    <property type="protein sequence ID" value="MFD1221488.1"/>
    <property type="molecule type" value="Genomic_DNA"/>
</dbReference>
<dbReference type="Gene3D" id="1.10.3470.10">
    <property type="entry name" value="ABC transporter involved in vitamin B12 uptake, BtuC"/>
    <property type="match status" value="1"/>
</dbReference>
<evidence type="ECO:0000313" key="10">
    <source>
        <dbReference type="Proteomes" id="UP001597180"/>
    </source>
</evidence>
<dbReference type="SUPFAM" id="SSF81345">
    <property type="entry name" value="ABC transporter involved in vitamin B12 uptake, BtuC"/>
    <property type="match status" value="1"/>
</dbReference>
<keyword evidence="10" id="KW-1185">Reference proteome</keyword>
<comment type="caution">
    <text evidence="9">The sequence shown here is derived from an EMBL/GenBank/DDBJ whole genome shotgun (WGS) entry which is preliminary data.</text>
</comment>
<evidence type="ECO:0000256" key="2">
    <source>
        <dbReference type="ARBA" id="ARBA00007935"/>
    </source>
</evidence>
<dbReference type="CDD" id="cd06550">
    <property type="entry name" value="TM_ABC_iron-siderophores_like"/>
    <property type="match status" value="1"/>
</dbReference>
<dbReference type="PANTHER" id="PTHR30472">
    <property type="entry name" value="FERRIC ENTEROBACTIN TRANSPORT SYSTEM PERMEASE PROTEIN"/>
    <property type="match status" value="1"/>
</dbReference>
<keyword evidence="3" id="KW-0813">Transport</keyword>
<reference evidence="10" key="1">
    <citation type="journal article" date="2019" name="Int. J. Syst. Evol. Microbiol.">
        <title>The Global Catalogue of Microorganisms (GCM) 10K type strain sequencing project: providing services to taxonomists for standard genome sequencing and annotation.</title>
        <authorList>
            <consortium name="The Broad Institute Genomics Platform"/>
            <consortium name="The Broad Institute Genome Sequencing Center for Infectious Disease"/>
            <person name="Wu L."/>
            <person name="Ma J."/>
        </authorList>
    </citation>
    <scope>NUCLEOTIDE SEQUENCE [LARGE SCALE GENOMIC DNA]</scope>
    <source>
        <strain evidence="10">CCUG 53270</strain>
    </source>
</reference>
<feature type="transmembrane region" description="Helical" evidence="8">
    <location>
        <begin position="107"/>
        <end position="127"/>
    </location>
</feature>
<protein>
    <submittedName>
        <fullName evidence="9">FecCD family ABC transporter permease</fullName>
    </submittedName>
</protein>
<organism evidence="9 10">
    <name type="scientific">Paenibacillus vulneris</name>
    <dbReference type="NCBI Taxonomy" id="1133364"/>
    <lineage>
        <taxon>Bacteria</taxon>
        <taxon>Bacillati</taxon>
        <taxon>Bacillota</taxon>
        <taxon>Bacilli</taxon>
        <taxon>Bacillales</taxon>
        <taxon>Paenibacillaceae</taxon>
        <taxon>Paenibacillus</taxon>
    </lineage>
</organism>
<evidence type="ECO:0000256" key="5">
    <source>
        <dbReference type="ARBA" id="ARBA00022692"/>
    </source>
</evidence>
<dbReference type="RefSeq" id="WP_345585474.1">
    <property type="nucleotide sequence ID" value="NZ_BAABJG010000003.1"/>
</dbReference>
<keyword evidence="6 8" id="KW-1133">Transmembrane helix</keyword>
<keyword evidence="5 8" id="KW-0812">Transmembrane</keyword>
<evidence type="ECO:0000256" key="7">
    <source>
        <dbReference type="ARBA" id="ARBA00023136"/>
    </source>
</evidence>
<sequence>MKQYVPLRTKQGHLSMMMHKKTMWVSLALLSACLLIAILSTGMGELYISPWNVVLSLLGAGSDDYSMVIQKLRLPRILVGLLAGASLAAAGAMLQGIVRNPLASPDIMGVTGGASVAAVGFLTYFAGSLSIRWLPVAALIGGAAVSIVLYLLAWKRGITPFRLILVGVGMSSLMSAATSMMIMFSPSNDAGQAYLWLTGSVYAANWENVLTILPWAAVLLPLSFILARHVNISQLGDDISAGVGSSVELNRMLLLLVSVALAGAAVAVAGAIGFIGLIAPHMARKLVGSSFENMLPVSALLGGAIVMLADLVGRTCFLPLDVPVGIFTSAVGAPFFIYLLYARRNSR</sequence>
<dbReference type="Proteomes" id="UP001597180">
    <property type="component" value="Unassembled WGS sequence"/>
</dbReference>
<dbReference type="InterPro" id="IPR000522">
    <property type="entry name" value="ABC_transptr_permease_BtuC"/>
</dbReference>
<feature type="transmembrane region" description="Helical" evidence="8">
    <location>
        <begin position="164"/>
        <end position="184"/>
    </location>
</feature>
<name>A0ABW3UL69_9BACL</name>
<feature type="transmembrane region" description="Helical" evidence="8">
    <location>
        <begin position="77"/>
        <end position="95"/>
    </location>
</feature>
<proteinExistence type="inferred from homology"/>
<gene>
    <name evidence="9" type="ORF">ACFQ4B_15320</name>
</gene>
<accession>A0ABW3UL69</accession>
<dbReference type="PROSITE" id="PS51257">
    <property type="entry name" value="PROKAR_LIPOPROTEIN"/>
    <property type="match status" value="1"/>
</dbReference>
<evidence type="ECO:0000256" key="1">
    <source>
        <dbReference type="ARBA" id="ARBA00004651"/>
    </source>
</evidence>
<evidence type="ECO:0000256" key="8">
    <source>
        <dbReference type="SAM" id="Phobius"/>
    </source>
</evidence>
<feature type="transmembrane region" description="Helical" evidence="8">
    <location>
        <begin position="133"/>
        <end position="152"/>
    </location>
</feature>
<evidence type="ECO:0000256" key="6">
    <source>
        <dbReference type="ARBA" id="ARBA00022989"/>
    </source>
</evidence>
<comment type="similarity">
    <text evidence="2">Belongs to the binding-protein-dependent transport system permease family. FecCD subfamily.</text>
</comment>
<keyword evidence="7 8" id="KW-0472">Membrane</keyword>
<evidence type="ECO:0000313" key="9">
    <source>
        <dbReference type="EMBL" id="MFD1221488.1"/>
    </source>
</evidence>
<feature type="transmembrane region" description="Helical" evidence="8">
    <location>
        <begin position="324"/>
        <end position="341"/>
    </location>
</feature>